<feature type="compositionally biased region" description="Polar residues" evidence="1">
    <location>
        <begin position="959"/>
        <end position="969"/>
    </location>
</feature>
<feature type="chain" id="PRO_5010533257" description="Galactose oxidase" evidence="3">
    <location>
        <begin position="25"/>
        <end position="1351"/>
    </location>
</feature>
<evidence type="ECO:0000256" key="1">
    <source>
        <dbReference type="SAM" id="MobiDB-lite"/>
    </source>
</evidence>
<dbReference type="Proteomes" id="UP000190776">
    <property type="component" value="Unassembled WGS sequence"/>
</dbReference>
<evidence type="ECO:0000313" key="4">
    <source>
        <dbReference type="EMBL" id="OMP83350.1"/>
    </source>
</evidence>
<evidence type="ECO:0000313" key="5">
    <source>
        <dbReference type="Proteomes" id="UP000190776"/>
    </source>
</evidence>
<keyword evidence="2" id="KW-1133">Transmembrane helix</keyword>
<feature type="compositionally biased region" description="Basic and acidic residues" evidence="1">
    <location>
        <begin position="1340"/>
        <end position="1351"/>
    </location>
</feature>
<comment type="caution">
    <text evidence="4">The sequence shown here is derived from an EMBL/GenBank/DDBJ whole genome shotgun (WGS) entry which is preliminary data.</text>
</comment>
<feature type="compositionally biased region" description="Basic and acidic residues" evidence="1">
    <location>
        <begin position="1278"/>
        <end position="1296"/>
    </location>
</feature>
<feature type="transmembrane region" description="Helical" evidence="2">
    <location>
        <begin position="438"/>
        <end position="461"/>
    </location>
</feature>
<dbReference type="OrthoDB" id="205993at2759"/>
<feature type="region of interest" description="Disordered" evidence="1">
    <location>
        <begin position="916"/>
        <end position="1059"/>
    </location>
</feature>
<evidence type="ECO:0008006" key="6">
    <source>
        <dbReference type="Google" id="ProtNLM"/>
    </source>
</evidence>
<feature type="region of interest" description="Disordered" evidence="1">
    <location>
        <begin position="882"/>
        <end position="901"/>
    </location>
</feature>
<feature type="region of interest" description="Disordered" evidence="1">
    <location>
        <begin position="767"/>
        <end position="793"/>
    </location>
</feature>
<feature type="compositionally biased region" description="Low complexity" evidence="1">
    <location>
        <begin position="823"/>
        <end position="833"/>
    </location>
</feature>
<feature type="compositionally biased region" description="Pro residues" evidence="1">
    <location>
        <begin position="1200"/>
        <end position="1212"/>
    </location>
</feature>
<protein>
    <recommendedName>
        <fullName evidence="6">Galactose oxidase</fullName>
    </recommendedName>
</protein>
<feature type="region of interest" description="Disordered" evidence="1">
    <location>
        <begin position="681"/>
        <end position="715"/>
    </location>
</feature>
<feature type="compositionally biased region" description="Polar residues" evidence="1">
    <location>
        <begin position="985"/>
        <end position="997"/>
    </location>
</feature>
<keyword evidence="2" id="KW-0472">Membrane</keyword>
<proteinExistence type="predicted"/>
<feature type="compositionally biased region" description="Polar residues" evidence="1">
    <location>
        <begin position="1253"/>
        <end position="1272"/>
    </location>
</feature>
<feature type="region of interest" description="Disordered" evidence="1">
    <location>
        <begin position="1145"/>
        <end position="1351"/>
    </location>
</feature>
<gene>
    <name evidence="4" type="ORF">BK809_0004731</name>
</gene>
<keyword evidence="2" id="KW-0812">Transmembrane</keyword>
<organism evidence="4 5">
    <name type="scientific">Diplodia seriata</name>
    <dbReference type="NCBI Taxonomy" id="420778"/>
    <lineage>
        <taxon>Eukaryota</taxon>
        <taxon>Fungi</taxon>
        <taxon>Dikarya</taxon>
        <taxon>Ascomycota</taxon>
        <taxon>Pezizomycotina</taxon>
        <taxon>Dothideomycetes</taxon>
        <taxon>Dothideomycetes incertae sedis</taxon>
        <taxon>Botryosphaeriales</taxon>
        <taxon>Botryosphaeriaceae</taxon>
        <taxon>Diplodia</taxon>
    </lineage>
</organism>
<dbReference type="SUPFAM" id="SSF117281">
    <property type="entry name" value="Kelch motif"/>
    <property type="match status" value="1"/>
</dbReference>
<feature type="region of interest" description="Disordered" evidence="1">
    <location>
        <begin position="1082"/>
        <end position="1133"/>
    </location>
</feature>
<dbReference type="Gene3D" id="2.120.10.80">
    <property type="entry name" value="Kelch-type beta propeller"/>
    <property type="match status" value="1"/>
</dbReference>
<feature type="signal peptide" evidence="3">
    <location>
        <begin position="1"/>
        <end position="24"/>
    </location>
</feature>
<feature type="compositionally biased region" description="Polar residues" evidence="1">
    <location>
        <begin position="882"/>
        <end position="899"/>
    </location>
</feature>
<feature type="compositionally biased region" description="Polar residues" evidence="1">
    <location>
        <begin position="706"/>
        <end position="715"/>
    </location>
</feature>
<evidence type="ECO:0000256" key="2">
    <source>
        <dbReference type="SAM" id="Phobius"/>
    </source>
</evidence>
<feature type="compositionally biased region" description="Polar residues" evidence="1">
    <location>
        <begin position="1226"/>
        <end position="1243"/>
    </location>
</feature>
<dbReference type="EMBL" id="MSZU01000111">
    <property type="protein sequence ID" value="OMP83350.1"/>
    <property type="molecule type" value="Genomic_DNA"/>
</dbReference>
<feature type="region of interest" description="Disordered" evidence="1">
    <location>
        <begin position="548"/>
        <end position="665"/>
    </location>
</feature>
<dbReference type="InterPro" id="IPR015915">
    <property type="entry name" value="Kelch-typ_b-propeller"/>
</dbReference>
<accession>A0A1S8B717</accession>
<evidence type="ECO:0000256" key="3">
    <source>
        <dbReference type="SAM" id="SignalP"/>
    </source>
</evidence>
<feature type="region of interest" description="Disordered" evidence="1">
    <location>
        <begin position="813"/>
        <end position="869"/>
    </location>
</feature>
<name>A0A1S8B717_9PEZI</name>
<sequence>MDSPRLFDPSFGLFLLLLAQSVHAQLPYHPTRLFRSSKEDGLVYIFGPATSAPNQAQLRSIDVTSSLDPASLNYTTLYSTLPWSSAADAVPYIPVVEADGNFTVYAGACTDSAQDAKTWTFEIGGDGNGTWSQADVVLGDVGQSSLLAPSFLAGGLSFSSSEDGSNSSLFVFGGMCPYAAATQDDWQGSANYSNTMLQLGPDSTTQFSLNVAPTRGPPVAEAGFALVGLPPTYSNGDNGSRDQQQNFVLIGGHTQTAYINMSQVALYSLPQATWTFLGVDQPTQEHTDLAKRNQVTEVEPRSGHTALLTADGSKIIVFGGWVGDVNTPADPQLAILNVGEGYGGDGSWEWTVPTTTGSGLANGGGIYGHGAVMLSGDVMMVAGGYSISSTSSRLKSRADLAQNTQSFFFNVTSNTWLSEYQPNSDTSSDSSDSSPSKAGLGAGLGIGLAAVLAMTIFYFWYKRYLRKKREVREKQIERDFSRGGYGLQGNEPYDNGGNYSEYLNDRERAALAVDPWFLNNRLGWKNQQSQEAERTGLLVEIPSPTRGLRRSLNGRAYHQAPRYDDSRMNQGSGNIHPIDEEDEIESVTNERTGMPEMSERPRTAENRFSTLSSASYTPTPGQDPFLDPDPLRSHPVPMPQNVVHFPTSLKSSGKQPVIQPGPSSVAQARIADVRSVSPNWELVANGGSSSGRSNPQSTDTSERTESNLSDQSARSALSMISARSGAASVARTLSNASAAIMASFTNPFNTPNTSPVRERHQLSLQIPPGQSLATRGSGESIGNGPRTNADADSFKTAKSSFAKLQAEGEALLGGRPQDVDDLPAPSNYPSSPSSDKESPNQVHTPVDFYPEGSFEQPQEQNQPTTPLHQNPETLRRLTHAASSDTLDLSTPVDNSFATQDRSKSWIRGSVRLALARRPSSSHRHSNSHDRTQSLTSSIHRRRRHTNEDDGSGWFGNGAGNRNSGTNSPTKLRRHRRSGSGVGIGESTSGSRPSTGGDNVNPPRRANSDASFWKSKRGSKAWSEDPASPMWPSDRRDEGDWAVATPDPGKSRESLDAYQEGEDWDVEAAAEGRVVQVMFTVPRQPLRVVNVDSELGSGETSDEAKGSRVPSGSKGKQRVERLGADDESISSPPAAIAAADDLLLDLDKTPTPKGKARATLQPPLELAPPPKLRPRPAAITSSSPPPDMRRPGSLPDLQPLYKPPPVSPAFPPPDSEDEEPLVPPPSLSQLTRSSGVTSSNTAASLISPYGTNPRADSSSTLGTTMTAPETPTSAPMRGRPSEKNLRELRREREDTRSRSRKRGLVLTTPPVNRQSLERPGLGERSKSKTSVRSEGGGSVKDLIKEIELRNRG</sequence>
<keyword evidence="3" id="KW-0732">Signal</keyword>
<feature type="compositionally biased region" description="Polar residues" evidence="1">
    <location>
        <begin position="606"/>
        <end position="620"/>
    </location>
</feature>
<feature type="compositionally biased region" description="Polar residues" evidence="1">
    <location>
        <begin position="686"/>
        <end position="699"/>
    </location>
</feature>
<reference evidence="4 5" key="1">
    <citation type="submission" date="2017-01" db="EMBL/GenBank/DDBJ databases">
        <title>Draft genome sequence of Diplodia seriata F98.1, a fungal species involved in grapevine trunk diseases.</title>
        <authorList>
            <person name="Robert-Siegwald G."/>
            <person name="Vallet J."/>
            <person name="Abou-Mansour E."/>
            <person name="Xu J."/>
            <person name="Rey P."/>
            <person name="Bertsch C."/>
            <person name="Rego C."/>
            <person name="Larignon P."/>
            <person name="Fontaine F."/>
            <person name="Lebrun M.-H."/>
        </authorList>
    </citation>
    <scope>NUCLEOTIDE SEQUENCE [LARGE SCALE GENOMIC DNA]</scope>
    <source>
        <strain evidence="4 5">F98.1</strain>
    </source>
</reference>
<dbReference type="STRING" id="420778.A0A1S8B717"/>
<feature type="compositionally biased region" description="Low complexity" evidence="1">
    <location>
        <begin position="855"/>
        <end position="866"/>
    </location>
</feature>